<dbReference type="PANTHER" id="PTHR43353:SF5">
    <property type="entry name" value="SUCCINATE-SEMIALDEHYDE DEHYDROGENASE, MITOCHONDRIAL"/>
    <property type="match status" value="1"/>
</dbReference>
<comment type="similarity">
    <text evidence="2 8">Belongs to the aldehyde dehydrogenase family.</text>
</comment>
<comment type="pathway">
    <text evidence="1">Amino-acid degradation; 4-aminobutanoate degradation.</text>
</comment>
<evidence type="ECO:0000313" key="10">
    <source>
        <dbReference type="EMBL" id="KAJ1915656.1"/>
    </source>
</evidence>
<reference evidence="10" key="1">
    <citation type="submission" date="2022-07" db="EMBL/GenBank/DDBJ databases">
        <title>Phylogenomic reconstructions and comparative analyses of Kickxellomycotina fungi.</title>
        <authorList>
            <person name="Reynolds N.K."/>
            <person name="Stajich J.E."/>
            <person name="Barry K."/>
            <person name="Grigoriev I.V."/>
            <person name="Crous P."/>
            <person name="Smith M.E."/>
        </authorList>
    </citation>
    <scope>NUCLEOTIDE SEQUENCE</scope>
    <source>
        <strain evidence="10">RSA 861</strain>
    </source>
</reference>
<evidence type="ECO:0000256" key="8">
    <source>
        <dbReference type="RuleBase" id="RU003345"/>
    </source>
</evidence>
<dbReference type="InterPro" id="IPR016162">
    <property type="entry name" value="Ald_DH_N"/>
</dbReference>
<dbReference type="InterPro" id="IPR016160">
    <property type="entry name" value="Ald_DH_CS_CYS"/>
</dbReference>
<name>A0A9W7ZWW0_9FUNG</name>
<dbReference type="FunFam" id="3.40.309.10:FF:000004">
    <property type="entry name" value="Succinate-semialdehyde dehydrogenase I"/>
    <property type="match status" value="1"/>
</dbReference>
<dbReference type="Proteomes" id="UP001150569">
    <property type="component" value="Unassembled WGS sequence"/>
</dbReference>
<protein>
    <recommendedName>
        <fullName evidence="4">Succinate-semialdehyde dehydrogenase, mitochondrial</fullName>
        <ecNumber evidence="3">1.2.1.24</ecNumber>
    </recommendedName>
    <alternativeName>
        <fullName evidence="6">NAD(+)-dependent succinic semialdehyde dehydrogenase</fullName>
    </alternativeName>
</protein>
<feature type="domain" description="Aldehyde dehydrogenase" evidence="9">
    <location>
        <begin position="13"/>
        <end position="321"/>
    </location>
</feature>
<dbReference type="InterPro" id="IPR029510">
    <property type="entry name" value="Ald_DH_CS_GLU"/>
</dbReference>
<evidence type="ECO:0000259" key="9">
    <source>
        <dbReference type="Pfam" id="PF00171"/>
    </source>
</evidence>
<dbReference type="GO" id="GO:0004777">
    <property type="term" value="F:succinate-semialdehyde dehydrogenase (NAD+) activity"/>
    <property type="evidence" value="ECO:0007669"/>
    <property type="project" value="UniProtKB-EC"/>
</dbReference>
<dbReference type="Gene3D" id="3.40.605.10">
    <property type="entry name" value="Aldehyde Dehydrogenase, Chain A, domain 1"/>
    <property type="match status" value="1"/>
</dbReference>
<dbReference type="Gene3D" id="3.40.309.10">
    <property type="entry name" value="Aldehyde Dehydrogenase, Chain A, domain 2"/>
    <property type="match status" value="1"/>
</dbReference>
<dbReference type="InterPro" id="IPR016163">
    <property type="entry name" value="Ald_DH_C"/>
</dbReference>
<keyword evidence="11" id="KW-1185">Reference proteome</keyword>
<dbReference type="SUPFAM" id="SSF53720">
    <property type="entry name" value="ALDH-like"/>
    <property type="match status" value="1"/>
</dbReference>
<dbReference type="PROSITE" id="PS00687">
    <property type="entry name" value="ALDEHYDE_DEHYDR_GLU"/>
    <property type="match status" value="1"/>
</dbReference>
<gene>
    <name evidence="10" type="ORF">IWQ60_008373</name>
</gene>
<evidence type="ECO:0000256" key="1">
    <source>
        <dbReference type="ARBA" id="ARBA00005176"/>
    </source>
</evidence>
<dbReference type="Pfam" id="PF00171">
    <property type="entry name" value="Aldedh"/>
    <property type="match status" value="1"/>
</dbReference>
<evidence type="ECO:0000256" key="2">
    <source>
        <dbReference type="ARBA" id="ARBA00009986"/>
    </source>
</evidence>
<dbReference type="PANTHER" id="PTHR43353">
    <property type="entry name" value="SUCCINATE-SEMIALDEHYDE DEHYDROGENASE, MITOCHONDRIAL"/>
    <property type="match status" value="1"/>
</dbReference>
<evidence type="ECO:0000256" key="5">
    <source>
        <dbReference type="ARBA" id="ARBA00023002"/>
    </source>
</evidence>
<dbReference type="AlphaFoldDB" id="A0A9W7ZWW0"/>
<evidence type="ECO:0000256" key="7">
    <source>
        <dbReference type="PROSITE-ProRule" id="PRU10007"/>
    </source>
</evidence>
<dbReference type="InterPro" id="IPR050740">
    <property type="entry name" value="Aldehyde_DH_Superfamily"/>
</dbReference>
<evidence type="ECO:0000256" key="4">
    <source>
        <dbReference type="ARBA" id="ARBA00019842"/>
    </source>
</evidence>
<dbReference type="OrthoDB" id="310895at2759"/>
<dbReference type="GO" id="GO:0009450">
    <property type="term" value="P:gamma-aminobutyric acid catabolic process"/>
    <property type="evidence" value="ECO:0007669"/>
    <property type="project" value="TreeGrafter"/>
</dbReference>
<dbReference type="FunFam" id="3.40.605.10:FF:000026">
    <property type="entry name" value="Aldehyde dehydrogenase, putative"/>
    <property type="match status" value="1"/>
</dbReference>
<proteinExistence type="inferred from homology"/>
<evidence type="ECO:0000313" key="11">
    <source>
        <dbReference type="Proteomes" id="UP001150569"/>
    </source>
</evidence>
<accession>A0A9W7ZWW0</accession>
<keyword evidence="5 8" id="KW-0560">Oxidoreductase</keyword>
<evidence type="ECO:0000256" key="3">
    <source>
        <dbReference type="ARBA" id="ARBA00013051"/>
    </source>
</evidence>
<sequence>MRATPCYAYVFVAAETPYSALALAELAKRAGVPAGVLNVVTSHENLRDVSSHLTTDPAVKKVSFTGSTRVGKQIMEQASSTLKRLSLELGGNAPLIVFEDADLDAAVKVAVACKFRNNGQTCVCANRLYVHDAIYDEFAQKFTQAVKHMRVGYGLGENIELGPLIHQGAMDKVSGFLRDAVDKGAKVQTGGAAYGASGTAVDGTTNAAQFFQPTVLTEVTADMLVSSEEIFGPVAPLIRFKAEEEVLAWANGADVGLASYFFTRDLSRAWRVAEKLETGMIGVNTSVVSSASTPFGGIKQSGIGREGSKYGISEYLNIKYINMDIS</sequence>
<dbReference type="InterPro" id="IPR015590">
    <property type="entry name" value="Aldehyde_DH_dom"/>
</dbReference>
<evidence type="ECO:0000256" key="6">
    <source>
        <dbReference type="ARBA" id="ARBA00030806"/>
    </source>
</evidence>
<dbReference type="PROSITE" id="PS00070">
    <property type="entry name" value="ALDEHYDE_DEHYDR_CYS"/>
    <property type="match status" value="1"/>
</dbReference>
<dbReference type="InterPro" id="IPR016161">
    <property type="entry name" value="Ald_DH/histidinol_DH"/>
</dbReference>
<dbReference type="GO" id="GO:0004030">
    <property type="term" value="F:aldehyde dehydrogenase [NAD(P)+] activity"/>
    <property type="evidence" value="ECO:0007669"/>
    <property type="project" value="UniProtKB-ARBA"/>
</dbReference>
<feature type="active site" evidence="7">
    <location>
        <position position="88"/>
    </location>
</feature>
<organism evidence="10 11">
    <name type="scientific">Tieghemiomyces parasiticus</name>
    <dbReference type="NCBI Taxonomy" id="78921"/>
    <lineage>
        <taxon>Eukaryota</taxon>
        <taxon>Fungi</taxon>
        <taxon>Fungi incertae sedis</taxon>
        <taxon>Zoopagomycota</taxon>
        <taxon>Kickxellomycotina</taxon>
        <taxon>Dimargaritomycetes</taxon>
        <taxon>Dimargaritales</taxon>
        <taxon>Dimargaritaceae</taxon>
        <taxon>Tieghemiomyces</taxon>
    </lineage>
</organism>
<dbReference type="EMBL" id="JANBPT010000620">
    <property type="protein sequence ID" value="KAJ1915656.1"/>
    <property type="molecule type" value="Genomic_DNA"/>
</dbReference>
<dbReference type="EC" id="1.2.1.24" evidence="3"/>
<comment type="caution">
    <text evidence="10">The sequence shown here is derived from an EMBL/GenBank/DDBJ whole genome shotgun (WGS) entry which is preliminary data.</text>
</comment>